<evidence type="ECO:0000313" key="2">
    <source>
        <dbReference type="Proteomes" id="UP000807159"/>
    </source>
</evidence>
<protein>
    <submittedName>
        <fullName evidence="1">Uncharacterized protein</fullName>
    </submittedName>
</protein>
<sequence>MDRECAAHSGHLNHVDGFFNWDWDEWLHMNEVIQGKLASSYSQCSQLKDLLIACKQAFGDDSAGTYSQQQGWISWAKPPRGFIKVSADGSSLVNLGKAGMVDHG</sequence>
<reference evidence="1" key="1">
    <citation type="journal article" date="2021" name="J. Hered.">
        <title>Genome Assembly of Salicaceae Populus deltoides (Eastern Cottonwood) I-69 Based on Nanopore Sequencing and Hi-C Technologies.</title>
        <authorList>
            <person name="Bai S."/>
            <person name="Wu H."/>
            <person name="Zhang J."/>
            <person name="Pan Z."/>
            <person name="Zhao W."/>
            <person name="Li Z."/>
            <person name="Tong C."/>
        </authorList>
    </citation>
    <scope>NUCLEOTIDE SEQUENCE</scope>
    <source>
        <tissue evidence="1">Leaf</tissue>
    </source>
</reference>
<gene>
    <name evidence="1" type="ORF">H0E87_018697</name>
</gene>
<proteinExistence type="predicted"/>
<evidence type="ECO:0000313" key="1">
    <source>
        <dbReference type="EMBL" id="KAH8495624.1"/>
    </source>
</evidence>
<accession>A0A8T2XSM1</accession>
<keyword evidence="2" id="KW-1185">Reference proteome</keyword>
<comment type="caution">
    <text evidence="1">The sequence shown here is derived from an EMBL/GenBank/DDBJ whole genome shotgun (WGS) entry which is preliminary data.</text>
</comment>
<dbReference type="Proteomes" id="UP000807159">
    <property type="component" value="Chromosome 10"/>
</dbReference>
<dbReference type="EMBL" id="JACEGQ020000010">
    <property type="protein sequence ID" value="KAH8495624.1"/>
    <property type="molecule type" value="Genomic_DNA"/>
</dbReference>
<name>A0A8T2XSM1_POPDE</name>
<dbReference type="AlphaFoldDB" id="A0A8T2XSM1"/>
<organism evidence="1 2">
    <name type="scientific">Populus deltoides</name>
    <name type="common">Eastern poplar</name>
    <name type="synonym">Eastern cottonwood</name>
    <dbReference type="NCBI Taxonomy" id="3696"/>
    <lineage>
        <taxon>Eukaryota</taxon>
        <taxon>Viridiplantae</taxon>
        <taxon>Streptophyta</taxon>
        <taxon>Embryophyta</taxon>
        <taxon>Tracheophyta</taxon>
        <taxon>Spermatophyta</taxon>
        <taxon>Magnoliopsida</taxon>
        <taxon>eudicotyledons</taxon>
        <taxon>Gunneridae</taxon>
        <taxon>Pentapetalae</taxon>
        <taxon>rosids</taxon>
        <taxon>fabids</taxon>
        <taxon>Malpighiales</taxon>
        <taxon>Salicaceae</taxon>
        <taxon>Saliceae</taxon>
        <taxon>Populus</taxon>
    </lineage>
</organism>